<dbReference type="AlphaFoldDB" id="A0A0N8GP30"/>
<proteinExistence type="predicted"/>
<dbReference type="OrthoDB" id="4827574at2"/>
<protein>
    <submittedName>
        <fullName evidence="1">Uncharacterized protein</fullName>
    </submittedName>
</protein>
<organism evidence="1 2">
    <name type="scientific">Levilinea saccharolytica</name>
    <dbReference type="NCBI Taxonomy" id="229921"/>
    <lineage>
        <taxon>Bacteria</taxon>
        <taxon>Bacillati</taxon>
        <taxon>Chloroflexota</taxon>
        <taxon>Anaerolineae</taxon>
        <taxon>Anaerolineales</taxon>
        <taxon>Anaerolineaceae</taxon>
        <taxon>Levilinea</taxon>
    </lineage>
</organism>
<dbReference type="STRING" id="229921.ADN01_13805"/>
<evidence type="ECO:0000313" key="1">
    <source>
        <dbReference type="EMBL" id="KPL79754.1"/>
    </source>
</evidence>
<keyword evidence="2" id="KW-1185">Reference proteome</keyword>
<comment type="caution">
    <text evidence="1">The sequence shown here is derived from an EMBL/GenBank/DDBJ whole genome shotgun (WGS) entry which is preliminary data.</text>
</comment>
<sequence>MSLQILFETAPIPSTARMLQPNLLREMQLLARRLGLRWVEWGPGEAGVEFCPGGTLYVAQTAGGLRGSAQSSAAGPGFHKAAADFLLTYSRQAWVELRVQDETGFWELRDFGTLRQHFYTWLHDMLYTLTQVQPGASGIHVNFPTDAWYPARREGICTPLGVLAAAEVPSLLAAPSLTPLAQQFFVWPNVERDALYHRNAALWLLWNDCTWTSPRTPLERNLGEAALAHLDAARRLDPLLPLPLAAWSELAALMEMPTPSACVPPDLPLSEPIGYRRGDLLIPFPHDWVARLPGRFLFAETDKGPIYWDLDRTFRLVPMPRQEVLQDDSAGLDAFFAGWQTLPRQDACRTFFQIHPPNNSPASHWILTGAVVDADTIAMVAAAWKDPQDERWAVQALSSVRRLRTAPG</sequence>
<accession>A0A0N8GP30</accession>
<name>A0A0N8GP30_9CHLR</name>
<dbReference type="RefSeq" id="WP_062417269.1">
    <property type="nucleotide sequence ID" value="NZ_DF967974.1"/>
</dbReference>
<dbReference type="EMBL" id="LGCM01000046">
    <property type="protein sequence ID" value="KPL79754.1"/>
    <property type="molecule type" value="Genomic_DNA"/>
</dbReference>
<gene>
    <name evidence="1" type="ORF">ADN01_13805</name>
</gene>
<evidence type="ECO:0000313" key="2">
    <source>
        <dbReference type="Proteomes" id="UP000050501"/>
    </source>
</evidence>
<reference evidence="1 2" key="1">
    <citation type="submission" date="2015-07" db="EMBL/GenBank/DDBJ databases">
        <title>Genome sequence of Levilinea saccharolytica DSM 16555.</title>
        <authorList>
            <person name="Hemp J."/>
            <person name="Ward L.M."/>
            <person name="Pace L.A."/>
            <person name="Fischer W.W."/>
        </authorList>
    </citation>
    <scope>NUCLEOTIDE SEQUENCE [LARGE SCALE GENOMIC DNA]</scope>
    <source>
        <strain evidence="1 2">KIBI-1</strain>
    </source>
</reference>
<dbReference type="Proteomes" id="UP000050501">
    <property type="component" value="Unassembled WGS sequence"/>
</dbReference>